<dbReference type="EMBL" id="CAUYUJ010012736">
    <property type="protein sequence ID" value="CAK0834517.1"/>
    <property type="molecule type" value="Genomic_DNA"/>
</dbReference>
<dbReference type="InterPro" id="IPR036770">
    <property type="entry name" value="Ankyrin_rpt-contain_sf"/>
</dbReference>
<name>A0ABN9SRR6_9DINO</name>
<evidence type="ECO:0000313" key="6">
    <source>
        <dbReference type="Proteomes" id="UP001189429"/>
    </source>
</evidence>
<dbReference type="Proteomes" id="UP001189429">
    <property type="component" value="Unassembled WGS sequence"/>
</dbReference>
<keyword evidence="2 3" id="KW-0040">ANK repeat</keyword>
<dbReference type="InterPro" id="IPR002110">
    <property type="entry name" value="Ankyrin_rpt"/>
</dbReference>
<dbReference type="PROSITE" id="PS50297">
    <property type="entry name" value="ANK_REP_REGION"/>
    <property type="match status" value="1"/>
</dbReference>
<feature type="repeat" description="ANK" evidence="3">
    <location>
        <begin position="254"/>
        <end position="280"/>
    </location>
</feature>
<dbReference type="SMART" id="SM00248">
    <property type="entry name" value="ANK"/>
    <property type="match status" value="4"/>
</dbReference>
<dbReference type="PROSITE" id="PS50088">
    <property type="entry name" value="ANK_REPEAT"/>
    <property type="match status" value="2"/>
</dbReference>
<feature type="compositionally biased region" description="Low complexity" evidence="4">
    <location>
        <begin position="103"/>
        <end position="120"/>
    </location>
</feature>
<evidence type="ECO:0000256" key="1">
    <source>
        <dbReference type="ARBA" id="ARBA00022737"/>
    </source>
</evidence>
<protein>
    <submittedName>
        <fullName evidence="5">Uncharacterized protein</fullName>
    </submittedName>
</protein>
<dbReference type="InterPro" id="IPR050776">
    <property type="entry name" value="Ank_Repeat/CDKN_Inhibitor"/>
</dbReference>
<feature type="repeat" description="ANK" evidence="3">
    <location>
        <begin position="213"/>
        <end position="245"/>
    </location>
</feature>
<evidence type="ECO:0000256" key="2">
    <source>
        <dbReference type="ARBA" id="ARBA00023043"/>
    </source>
</evidence>
<evidence type="ECO:0000256" key="3">
    <source>
        <dbReference type="PROSITE-ProRule" id="PRU00023"/>
    </source>
</evidence>
<keyword evidence="1" id="KW-0677">Repeat</keyword>
<feature type="compositionally biased region" description="Pro residues" evidence="4">
    <location>
        <begin position="20"/>
        <end position="41"/>
    </location>
</feature>
<reference evidence="5" key="1">
    <citation type="submission" date="2023-10" db="EMBL/GenBank/DDBJ databases">
        <authorList>
            <person name="Chen Y."/>
            <person name="Shah S."/>
            <person name="Dougan E. K."/>
            <person name="Thang M."/>
            <person name="Chan C."/>
        </authorList>
    </citation>
    <scope>NUCLEOTIDE SEQUENCE [LARGE SCALE GENOMIC DNA]</scope>
</reference>
<organism evidence="5 6">
    <name type="scientific">Prorocentrum cordatum</name>
    <dbReference type="NCBI Taxonomy" id="2364126"/>
    <lineage>
        <taxon>Eukaryota</taxon>
        <taxon>Sar</taxon>
        <taxon>Alveolata</taxon>
        <taxon>Dinophyceae</taxon>
        <taxon>Prorocentrales</taxon>
        <taxon>Prorocentraceae</taxon>
        <taxon>Prorocentrum</taxon>
    </lineage>
</organism>
<dbReference type="PANTHER" id="PTHR24201:SF16">
    <property type="entry name" value="ANKYRIN-1-LIKE-RELATED"/>
    <property type="match status" value="1"/>
</dbReference>
<dbReference type="PANTHER" id="PTHR24201">
    <property type="entry name" value="ANK_REP_REGION DOMAIN-CONTAINING PROTEIN"/>
    <property type="match status" value="1"/>
</dbReference>
<evidence type="ECO:0000256" key="4">
    <source>
        <dbReference type="SAM" id="MobiDB-lite"/>
    </source>
</evidence>
<dbReference type="Pfam" id="PF12796">
    <property type="entry name" value="Ank_2"/>
    <property type="match status" value="1"/>
</dbReference>
<accession>A0ABN9SRR6</accession>
<sequence>MVYMSCVSLASVSSARTSRPPSPPPPGFADPSGPPRSPRTPSPVVRWSPPRTPSPLGRRAVLQTPPRAPGCFGHCPQGPQCRAKAQGLPRSPSPRRAAPRSPPRTARAAPRALSRTRSSPEPGYATPVAKAELTTPPPAPLAPCAALKAEIAAAVRERSALDLKLALHRGHCCAGTQWCREAHHVSEAVRRGHCGTLEVLLEAGSEDVNEECGGRTPLQRACEASMFDGDAGHRMAELLLRRGADPCGRGGAPCGGPPLHEASARGSLAVVRLLLRHGADPCAPGAGGLAPLHAACQGAPAFASPLHLRAAEALLRGGACPVAGDALELSPLAYAAEGGLRRKLSRAERWWTRRSLALACRATVAPRESDPPDSGPGRLLHGVLAVPDVTEAVLALVCGAAALGK</sequence>
<proteinExistence type="predicted"/>
<gene>
    <name evidence="5" type="ORF">PCOR1329_LOCUS31922</name>
</gene>
<keyword evidence="6" id="KW-1185">Reference proteome</keyword>
<comment type="caution">
    <text evidence="5">The sequence shown here is derived from an EMBL/GenBank/DDBJ whole genome shotgun (WGS) entry which is preliminary data.</text>
</comment>
<dbReference type="Gene3D" id="1.25.40.20">
    <property type="entry name" value="Ankyrin repeat-containing domain"/>
    <property type="match status" value="1"/>
</dbReference>
<feature type="compositionally biased region" description="Low complexity" evidence="4">
    <location>
        <begin position="10"/>
        <end position="19"/>
    </location>
</feature>
<dbReference type="SUPFAM" id="SSF48403">
    <property type="entry name" value="Ankyrin repeat"/>
    <property type="match status" value="1"/>
</dbReference>
<feature type="region of interest" description="Disordered" evidence="4">
    <location>
        <begin position="1"/>
        <end position="135"/>
    </location>
</feature>
<evidence type="ECO:0000313" key="5">
    <source>
        <dbReference type="EMBL" id="CAK0834517.1"/>
    </source>
</evidence>